<dbReference type="EMBL" id="CP053661">
    <property type="protein sequence ID" value="QKD83707.1"/>
    <property type="molecule type" value="Genomic_DNA"/>
</dbReference>
<protein>
    <submittedName>
        <fullName evidence="3">DUF3172 domain-containing protein</fullName>
    </submittedName>
</protein>
<keyword evidence="2" id="KW-0812">Transmembrane</keyword>
<accession>A0A6M8BFS7</accession>
<dbReference type="InterPro" id="IPR021511">
    <property type="entry name" value="DUF3172"/>
</dbReference>
<gene>
    <name evidence="3" type="ORF">HPC62_17245</name>
</gene>
<evidence type="ECO:0000313" key="3">
    <source>
        <dbReference type="EMBL" id="QKD83707.1"/>
    </source>
</evidence>
<dbReference type="Pfam" id="PF11371">
    <property type="entry name" value="DUF3172"/>
    <property type="match status" value="1"/>
</dbReference>
<evidence type="ECO:0000256" key="2">
    <source>
        <dbReference type="SAM" id="Phobius"/>
    </source>
</evidence>
<keyword evidence="2" id="KW-0472">Membrane</keyword>
<dbReference type="RefSeq" id="WP_172357631.1">
    <property type="nucleotide sequence ID" value="NZ_CP053661.1"/>
</dbReference>
<keyword evidence="2" id="KW-1133">Transmembrane helix</keyword>
<dbReference type="Proteomes" id="UP000505210">
    <property type="component" value="Chromosome"/>
</dbReference>
<proteinExistence type="predicted"/>
<feature type="transmembrane region" description="Helical" evidence="2">
    <location>
        <begin position="29"/>
        <end position="52"/>
    </location>
</feature>
<dbReference type="AlphaFoldDB" id="A0A6M8BFS7"/>
<organism evidence="3 4">
    <name type="scientific">Thermoleptolyngbya sichuanensis A183</name>
    <dbReference type="NCBI Taxonomy" id="2737172"/>
    <lineage>
        <taxon>Bacteria</taxon>
        <taxon>Bacillati</taxon>
        <taxon>Cyanobacteriota</taxon>
        <taxon>Cyanophyceae</taxon>
        <taxon>Oculatellales</taxon>
        <taxon>Oculatellaceae</taxon>
        <taxon>Thermoleptolyngbya</taxon>
        <taxon>Thermoleptolyngbya sichuanensis</taxon>
    </lineage>
</organism>
<name>A0A6M8BFS7_9CYAN</name>
<keyword evidence="4" id="KW-1185">Reference proteome</keyword>
<evidence type="ECO:0000256" key="1">
    <source>
        <dbReference type="SAM" id="MobiDB-lite"/>
    </source>
</evidence>
<sequence length="188" mass="20531">MARRPKAPQRPPSSRYMDDEPKRSPLGSAINYGTAMLMAAVLILGIGLGIAFSSTANFGTENVASREVIDRSAPNADICVQYGASAITMDMRAFLTLNPFSVYVSRPVMQPGCVLRSSNWSILEKANVVNAQEVNECRRRLNTFGFTGDIQKGGENVRVTCIYQNDSAQNLFLDQSGLTGTPRETGRF</sequence>
<dbReference type="KEGG" id="theu:HPC62_17245"/>
<feature type="region of interest" description="Disordered" evidence="1">
    <location>
        <begin position="1"/>
        <end position="22"/>
    </location>
</feature>
<reference evidence="3 4" key="1">
    <citation type="submission" date="2020-05" db="EMBL/GenBank/DDBJ databases">
        <title>Complete genome sequence of of a novel Thermoleptolyngbya strain isolated from hot springs of Ganzi, Sichuan China.</title>
        <authorList>
            <person name="Tang J."/>
            <person name="Daroch M."/>
            <person name="Li L."/>
            <person name="Waleron K."/>
            <person name="Waleron M."/>
            <person name="Waleron M."/>
        </authorList>
    </citation>
    <scope>NUCLEOTIDE SEQUENCE [LARGE SCALE GENOMIC DNA]</scope>
    <source>
        <strain evidence="3 4">PKUAC-SCTA183</strain>
    </source>
</reference>
<evidence type="ECO:0000313" key="4">
    <source>
        <dbReference type="Proteomes" id="UP000505210"/>
    </source>
</evidence>